<dbReference type="Proteomes" id="UP000323708">
    <property type="component" value="Unassembled WGS sequence"/>
</dbReference>
<dbReference type="InterPro" id="IPR011990">
    <property type="entry name" value="TPR-like_helical_dom_sf"/>
</dbReference>
<dbReference type="Pfam" id="PF13424">
    <property type="entry name" value="TPR_12"/>
    <property type="match status" value="1"/>
</dbReference>
<dbReference type="EMBL" id="VTUX01000006">
    <property type="protein sequence ID" value="KAA1190089.1"/>
    <property type="molecule type" value="Genomic_DNA"/>
</dbReference>
<dbReference type="RefSeq" id="WP_149611988.1">
    <property type="nucleotide sequence ID" value="NZ_VTUX01000006.1"/>
</dbReference>
<dbReference type="SUPFAM" id="SSF48452">
    <property type="entry name" value="TPR-like"/>
    <property type="match status" value="1"/>
</dbReference>
<dbReference type="InterPro" id="IPR019734">
    <property type="entry name" value="TPR_rpt"/>
</dbReference>
<dbReference type="PANTHER" id="PTHR47691">
    <property type="entry name" value="REGULATOR-RELATED"/>
    <property type="match status" value="1"/>
</dbReference>
<evidence type="ECO:0000313" key="4">
    <source>
        <dbReference type="Proteomes" id="UP000323708"/>
    </source>
</evidence>
<accession>A0A5B0WW30</accession>
<keyword evidence="1" id="KW-0802">TPR repeat</keyword>
<dbReference type="InterPro" id="IPR027417">
    <property type="entry name" value="P-loop_NTPase"/>
</dbReference>
<dbReference type="GO" id="GO:0043531">
    <property type="term" value="F:ADP binding"/>
    <property type="evidence" value="ECO:0007669"/>
    <property type="project" value="InterPro"/>
</dbReference>
<protein>
    <submittedName>
        <fullName evidence="3">Tetratricopeptide repeat protein</fullName>
    </submittedName>
</protein>
<evidence type="ECO:0000313" key="3">
    <source>
        <dbReference type="EMBL" id="KAA1190089.1"/>
    </source>
</evidence>
<feature type="domain" description="NB-ARC" evidence="2">
    <location>
        <begin position="194"/>
        <end position="320"/>
    </location>
</feature>
<dbReference type="SMART" id="SM00028">
    <property type="entry name" value="TPR"/>
    <property type="match status" value="4"/>
</dbReference>
<dbReference type="PRINTS" id="PR00364">
    <property type="entry name" value="DISEASERSIST"/>
</dbReference>
<dbReference type="Gene3D" id="1.25.40.10">
    <property type="entry name" value="Tetratricopeptide repeat domain"/>
    <property type="match status" value="1"/>
</dbReference>
<reference evidence="3 4" key="1">
    <citation type="submission" date="2019-09" db="EMBL/GenBank/DDBJ databases">
        <authorList>
            <person name="Chen X.-Y."/>
        </authorList>
    </citation>
    <scope>NUCLEOTIDE SEQUENCE [LARGE SCALE GENOMIC DNA]</scope>
    <source>
        <strain evidence="3 4">NY5</strain>
    </source>
</reference>
<sequence>MKRVKLFISSPADVSAECKQALAVVNRLQPEFEEALTLDSVVSAVGSDSAGAHAQQAADFDIFIAIIGGQLAHWPGGHPANGGDAISPSRTEAEFASALQGARQAGRPELLVYRKSFTAGDPDTSQRAAVAAFFDKWFLSAEDKTATAAYHSFAEAEQFTDLFTVHLRKLLRRHLPRPNNLPQPGSSFVGRTQLLREVSGLLRQSDTRLVTLMGPGGTGKSRLGLRVAHDMLPEFEDGVFLISLAALSQADLVPSTIATTLDIKQNDNRPVIETVIDALQNKEMLLLIDNLEQVQSAVAQIDTLVSKCPGIKILLTGREAPRVSGARTVKVPPFSLPDINKASYEEIVASESIQLFLARARAVSEGFQLTEENAGQVLQICHRLDGLPLAIELATSRLRAMDTSELLKSMDQRFAVLDGGTEELLDHQRSLRELISWSYDLLSEDEQRLWRRMAVFTGGFAMEAAEEVCDPEDEFIVDIEVEGLVDKSLANLSFHTLEDGEEEARVSMLDTLREYALMKLEESGELSHFRERFCDWVTGLADDSFHELRGAGSDARIALLEMEQVNVQAAIDYCLNLANPDWNRALRIGGGVWFYWFERGILSTSRRLFEQALEERPDVEKAVRALALRALGSVARFQNDLDIAERACLKALDLYSELQDDAGQANVLGELGAIAERQGDMEKAADKLDRALQLFSMVPGDLHGLSFASAARGVINHLEGDLAGARAYYEAALSAGSESGDTDSIASALVNLGEVAEAEANYEQAYEHYAQSLDLFAHRGKKVAIAYCAEIIAGLSCKHRKKYSDAALFFGFAEALRAETESPIESFNAERLEADIRLTRKAMNEETFRASWDAGASLEVDEFLLLIRDIELSGTGAAVA</sequence>
<dbReference type="Gene3D" id="3.40.50.300">
    <property type="entry name" value="P-loop containing nucleotide triphosphate hydrolases"/>
    <property type="match status" value="1"/>
</dbReference>
<dbReference type="InterPro" id="IPR002182">
    <property type="entry name" value="NB-ARC"/>
</dbReference>
<feature type="repeat" description="TPR" evidence="1">
    <location>
        <begin position="746"/>
        <end position="779"/>
    </location>
</feature>
<evidence type="ECO:0000259" key="2">
    <source>
        <dbReference type="Pfam" id="PF00931"/>
    </source>
</evidence>
<dbReference type="AlphaFoldDB" id="A0A5B0WW30"/>
<organism evidence="3 4">
    <name type="scientific">Pseudohalioglobus sediminis</name>
    <dbReference type="NCBI Taxonomy" id="2606449"/>
    <lineage>
        <taxon>Bacteria</taxon>
        <taxon>Pseudomonadati</taxon>
        <taxon>Pseudomonadota</taxon>
        <taxon>Gammaproteobacteria</taxon>
        <taxon>Cellvibrionales</taxon>
        <taxon>Halieaceae</taxon>
        <taxon>Pseudohalioglobus</taxon>
    </lineage>
</organism>
<comment type="caution">
    <text evidence="3">The sequence shown here is derived from an EMBL/GenBank/DDBJ whole genome shotgun (WGS) entry which is preliminary data.</text>
</comment>
<dbReference type="SUPFAM" id="SSF52540">
    <property type="entry name" value="P-loop containing nucleoside triphosphate hydrolases"/>
    <property type="match status" value="1"/>
</dbReference>
<dbReference type="Pfam" id="PF00931">
    <property type="entry name" value="NB-ARC"/>
    <property type="match status" value="1"/>
</dbReference>
<gene>
    <name evidence="3" type="ORF">F0M18_13570</name>
</gene>
<dbReference type="PROSITE" id="PS50005">
    <property type="entry name" value="TPR"/>
    <property type="match status" value="1"/>
</dbReference>
<name>A0A5B0WW30_9GAMM</name>
<dbReference type="PANTHER" id="PTHR47691:SF3">
    <property type="entry name" value="HTH-TYPE TRANSCRIPTIONAL REGULATOR RV0890C-RELATED"/>
    <property type="match status" value="1"/>
</dbReference>
<evidence type="ECO:0000256" key="1">
    <source>
        <dbReference type="PROSITE-ProRule" id="PRU00339"/>
    </source>
</evidence>
<keyword evidence="4" id="KW-1185">Reference proteome</keyword>
<proteinExistence type="predicted"/>